<protein>
    <recommendedName>
        <fullName evidence="6">Lipase domain-containing protein</fullName>
    </recommendedName>
</protein>
<dbReference type="VEuPathDB" id="VectorBase:ADIR011665"/>
<dbReference type="EnsemblMetazoa" id="ADIR011665-RA">
    <property type="protein sequence ID" value="ADIR011665-PA"/>
    <property type="gene ID" value="ADIR011665"/>
</dbReference>
<dbReference type="PRINTS" id="PR00823">
    <property type="entry name" value="PANCLIPASE"/>
</dbReference>
<feature type="domain" description="Lipase" evidence="6">
    <location>
        <begin position="561"/>
        <end position="882"/>
    </location>
</feature>
<evidence type="ECO:0000256" key="2">
    <source>
        <dbReference type="ARBA" id="ARBA00010701"/>
    </source>
</evidence>
<dbReference type="STRING" id="7168.A0A182NVG4"/>
<dbReference type="InterPro" id="IPR002331">
    <property type="entry name" value="Lipase_panc"/>
</dbReference>
<evidence type="ECO:0000259" key="6">
    <source>
        <dbReference type="Pfam" id="PF00151"/>
    </source>
</evidence>
<proteinExistence type="inferred from homology"/>
<dbReference type="AlphaFoldDB" id="A0A182NVG4"/>
<keyword evidence="8" id="KW-1185">Reference proteome</keyword>
<evidence type="ECO:0000313" key="8">
    <source>
        <dbReference type="Proteomes" id="UP000075884"/>
    </source>
</evidence>
<dbReference type="SUPFAM" id="SSF53474">
    <property type="entry name" value="alpha/beta-Hydrolases"/>
    <property type="match status" value="2"/>
</dbReference>
<evidence type="ECO:0000256" key="5">
    <source>
        <dbReference type="RuleBase" id="RU004262"/>
    </source>
</evidence>
<dbReference type="GO" id="GO:0016042">
    <property type="term" value="P:lipid catabolic process"/>
    <property type="evidence" value="ECO:0007669"/>
    <property type="project" value="TreeGrafter"/>
</dbReference>
<dbReference type="GO" id="GO:0005615">
    <property type="term" value="C:extracellular space"/>
    <property type="evidence" value="ECO:0007669"/>
    <property type="project" value="TreeGrafter"/>
</dbReference>
<dbReference type="PANTHER" id="PTHR11610">
    <property type="entry name" value="LIPASE"/>
    <property type="match status" value="1"/>
</dbReference>
<sequence length="1048" mass="118013">MRTSDPDNVVCYGMFGCFPITTPWTSIRRPIALYPEPPAKIDVQFAVFNGQNRSFPKYLNIDVLDTVQTAGINPEGTIYFITHGFLESGPAKWIEQMMNLLLDRDPDSTVIVIDWGKGSNPPYNQACANIRLVGTITAHIIQMIKDELHLPDLDKVHMIGHSLGSHLSGYAGYTLRANFGSLLGRITGLDPAELAFTETDELVRLDPSDAKFVDIVHSDATPFVPKIGLGLYEPIGHVDFYPNGGFNQPGCQREFWKQPNNRFVSSMFSFFSCSHSRSYKYFIESIKNPLMVVACGSYDSYKAGECFDCGSALTDSRCIDFGLNSITSYNRLVALGKINPSRYAPIQLFFRTNPHEPFLTQNFKITVKISDTPISVAHGPEIGKIFLYINGLSDSKPHRIYFNEQPALFEPGHNYSSVITGYGNGRPKSINVGWEYDTNLLNPLTWRILSAPRVYIEYVKVQSLTQHVSLKLCQTANLPVTTNDLTVVSESKCKHKPRSSHHSTRSTMELSNSTGFLLQTMLFMANHEYNNSLINLIHNKTLSAETNKTSGEFSLAEDVRCYGVYGCFPITYPWIDEKRPVAFHPQTPSQVDVRYPVFVKAHTDHPKFIDINDPASVRHLGINPKGRIYFITHGYIESGDRPWIRQMVDALIENDPDRTASCVVIDWRKASNPPYTQTCANIRLIGAITAHVIYLLYEELNLRNLDKVHLLGHSLGSHLCGYAGYHLQKDFGLKLGRITGLDPAEPLFSDTDPLVRLDRSDAKFVDIIHSDGSEWVSKGGLGMYQPIGHVDFYPNGGYNQPGCSDPMNTFIRKHDESFFWGFQEFFGCNHLRCHQFLTDSIVQKCPFVGIGCESYAQFLRGECFECDRDGHYCVEFGLKAQESYTRLIENGIIKNPNAPLSVYMITGADPPYCRSHYRITMHVSDEEESLIHGGEIGKMSIEMYGEGGLRSGKMDFSKDPVYFEPGGNYSAILAGMHVGKPLKVLLTWEYRTNPLNPLTWRLLVVPRVYVQHIRVQLMELRTSVRVCPLNGAPVRSDQENEFKSGYCT</sequence>
<name>A0A182NVG4_9DIPT</name>
<reference evidence="7" key="2">
    <citation type="submission" date="2020-05" db="UniProtKB">
        <authorList>
            <consortium name="EnsemblMetazoa"/>
        </authorList>
    </citation>
    <scope>IDENTIFICATION</scope>
    <source>
        <strain evidence="7">WRAIR2</strain>
    </source>
</reference>
<dbReference type="InterPro" id="IPR029058">
    <property type="entry name" value="AB_hydrolase_fold"/>
</dbReference>
<dbReference type="CDD" id="cd00707">
    <property type="entry name" value="Pancreat_lipase_like"/>
    <property type="match status" value="2"/>
</dbReference>
<dbReference type="Pfam" id="PF00151">
    <property type="entry name" value="Lipase"/>
    <property type="match status" value="2"/>
</dbReference>
<dbReference type="GO" id="GO:0004806">
    <property type="term" value="F:triacylglycerol lipase activity"/>
    <property type="evidence" value="ECO:0007669"/>
    <property type="project" value="InterPro"/>
</dbReference>
<dbReference type="InterPro" id="IPR000734">
    <property type="entry name" value="TAG_lipase"/>
</dbReference>
<reference evidence="8" key="1">
    <citation type="submission" date="2013-03" db="EMBL/GenBank/DDBJ databases">
        <title>The Genome Sequence of Anopheles dirus WRAIR2.</title>
        <authorList>
            <consortium name="The Broad Institute Genomics Platform"/>
            <person name="Neafsey D.E."/>
            <person name="Walton C."/>
            <person name="Walker B."/>
            <person name="Young S.K."/>
            <person name="Zeng Q."/>
            <person name="Gargeya S."/>
            <person name="Fitzgerald M."/>
            <person name="Haas B."/>
            <person name="Abouelleil A."/>
            <person name="Allen A.W."/>
            <person name="Alvarado L."/>
            <person name="Arachchi H.M."/>
            <person name="Berlin A.M."/>
            <person name="Chapman S.B."/>
            <person name="Gainer-Dewar J."/>
            <person name="Goldberg J."/>
            <person name="Griggs A."/>
            <person name="Gujja S."/>
            <person name="Hansen M."/>
            <person name="Howarth C."/>
            <person name="Imamovic A."/>
            <person name="Ireland A."/>
            <person name="Larimer J."/>
            <person name="McCowan C."/>
            <person name="Murphy C."/>
            <person name="Pearson M."/>
            <person name="Poon T.W."/>
            <person name="Priest M."/>
            <person name="Roberts A."/>
            <person name="Saif S."/>
            <person name="Shea T."/>
            <person name="Sisk P."/>
            <person name="Sykes S."/>
            <person name="Wortman J."/>
            <person name="Nusbaum C."/>
            <person name="Birren B."/>
        </authorList>
    </citation>
    <scope>NUCLEOTIDE SEQUENCE [LARGE SCALE GENOMIC DNA]</scope>
    <source>
        <strain evidence="8">WRAIR2</strain>
    </source>
</reference>
<dbReference type="FunFam" id="3.40.50.1820:FF:000369">
    <property type="entry name" value="LD47264p"/>
    <property type="match status" value="1"/>
</dbReference>
<organism evidence="7 8">
    <name type="scientific">Anopheles dirus</name>
    <dbReference type="NCBI Taxonomy" id="7168"/>
    <lineage>
        <taxon>Eukaryota</taxon>
        <taxon>Metazoa</taxon>
        <taxon>Ecdysozoa</taxon>
        <taxon>Arthropoda</taxon>
        <taxon>Hexapoda</taxon>
        <taxon>Insecta</taxon>
        <taxon>Pterygota</taxon>
        <taxon>Neoptera</taxon>
        <taxon>Endopterygota</taxon>
        <taxon>Diptera</taxon>
        <taxon>Nematocera</taxon>
        <taxon>Culicoidea</taxon>
        <taxon>Culicidae</taxon>
        <taxon>Anophelinae</taxon>
        <taxon>Anopheles</taxon>
    </lineage>
</organism>
<comment type="similarity">
    <text evidence="2 5">Belongs to the AB hydrolase superfamily. Lipase family.</text>
</comment>
<dbReference type="ESTHER" id="anost-a0a182xxz0">
    <property type="family name" value="Pancreatic_lipase"/>
</dbReference>
<dbReference type="Gene3D" id="3.40.50.1820">
    <property type="entry name" value="alpha/beta hydrolase"/>
    <property type="match status" value="2"/>
</dbReference>
<evidence type="ECO:0000256" key="3">
    <source>
        <dbReference type="ARBA" id="ARBA00022525"/>
    </source>
</evidence>
<feature type="domain" description="Lipase" evidence="6">
    <location>
        <begin position="10"/>
        <end position="324"/>
    </location>
</feature>
<dbReference type="InterPro" id="IPR013818">
    <property type="entry name" value="Lipase"/>
</dbReference>
<comment type="subcellular location">
    <subcellularLocation>
        <location evidence="1">Secreted</location>
    </subcellularLocation>
</comment>
<dbReference type="InterPro" id="IPR033906">
    <property type="entry name" value="Lipase_N"/>
</dbReference>
<evidence type="ECO:0000313" key="7">
    <source>
        <dbReference type="EnsemblMetazoa" id="ADIR011665-PA"/>
    </source>
</evidence>
<keyword evidence="4" id="KW-1015">Disulfide bond</keyword>
<dbReference type="ESTHER" id="9dipt-a0a182nvg4.1">
    <property type="family name" value="Pancreatic_lipase"/>
</dbReference>
<accession>A0A182NVG4</accession>
<keyword evidence="3" id="KW-0964">Secreted</keyword>
<evidence type="ECO:0000256" key="4">
    <source>
        <dbReference type="ARBA" id="ARBA00023157"/>
    </source>
</evidence>
<dbReference type="Proteomes" id="UP000075884">
    <property type="component" value="Unassembled WGS sequence"/>
</dbReference>
<dbReference type="PANTHER" id="PTHR11610:SF185">
    <property type="entry name" value="LD47264P"/>
    <property type="match status" value="1"/>
</dbReference>
<dbReference type="PRINTS" id="PR00821">
    <property type="entry name" value="TAGLIPASE"/>
</dbReference>
<evidence type="ECO:0000256" key="1">
    <source>
        <dbReference type="ARBA" id="ARBA00004613"/>
    </source>
</evidence>